<keyword evidence="3" id="KW-1185">Reference proteome</keyword>
<dbReference type="Proteomes" id="UP000266673">
    <property type="component" value="Unassembled WGS sequence"/>
</dbReference>
<accession>A0A397W1Z8</accession>
<reference evidence="2 3" key="1">
    <citation type="submission" date="2018-06" db="EMBL/GenBank/DDBJ databases">
        <title>Comparative genomics reveals the genomic features of Rhizophagus irregularis, R. cerebriforme, R. diaphanum and Gigaspora rosea, and their symbiotic lifestyle signature.</title>
        <authorList>
            <person name="Morin E."/>
            <person name="San Clemente H."/>
            <person name="Chen E.C.H."/>
            <person name="De La Providencia I."/>
            <person name="Hainaut M."/>
            <person name="Kuo A."/>
            <person name="Kohler A."/>
            <person name="Murat C."/>
            <person name="Tang N."/>
            <person name="Roy S."/>
            <person name="Loubradou J."/>
            <person name="Henrissat B."/>
            <person name="Grigoriev I.V."/>
            <person name="Corradi N."/>
            <person name="Roux C."/>
            <person name="Martin F.M."/>
        </authorList>
    </citation>
    <scope>NUCLEOTIDE SEQUENCE [LARGE SCALE GENOMIC DNA]</scope>
    <source>
        <strain evidence="2 3">DAOM 194757</strain>
    </source>
</reference>
<feature type="compositionally biased region" description="Basic and acidic residues" evidence="1">
    <location>
        <begin position="170"/>
        <end position="180"/>
    </location>
</feature>
<evidence type="ECO:0000256" key="1">
    <source>
        <dbReference type="SAM" id="MobiDB-lite"/>
    </source>
</evidence>
<feature type="compositionally biased region" description="Polar residues" evidence="1">
    <location>
        <begin position="181"/>
        <end position="192"/>
    </location>
</feature>
<feature type="region of interest" description="Disordered" evidence="1">
    <location>
        <begin position="170"/>
        <end position="216"/>
    </location>
</feature>
<evidence type="ECO:0000313" key="3">
    <source>
        <dbReference type="Proteomes" id="UP000266673"/>
    </source>
</evidence>
<dbReference type="AlphaFoldDB" id="A0A397W1Z8"/>
<gene>
    <name evidence="2" type="ORF">C2G38_2158409</name>
</gene>
<proteinExistence type="predicted"/>
<comment type="caution">
    <text evidence="2">The sequence shown here is derived from an EMBL/GenBank/DDBJ whole genome shotgun (WGS) entry which is preliminary data.</text>
</comment>
<feature type="region of interest" description="Disordered" evidence="1">
    <location>
        <begin position="1"/>
        <end position="21"/>
    </location>
</feature>
<protein>
    <submittedName>
        <fullName evidence="2">Uncharacterized protein</fullName>
    </submittedName>
</protein>
<organism evidence="2 3">
    <name type="scientific">Gigaspora rosea</name>
    <dbReference type="NCBI Taxonomy" id="44941"/>
    <lineage>
        <taxon>Eukaryota</taxon>
        <taxon>Fungi</taxon>
        <taxon>Fungi incertae sedis</taxon>
        <taxon>Mucoromycota</taxon>
        <taxon>Glomeromycotina</taxon>
        <taxon>Glomeromycetes</taxon>
        <taxon>Diversisporales</taxon>
        <taxon>Gigasporaceae</taxon>
        <taxon>Gigaspora</taxon>
    </lineage>
</organism>
<sequence>MSATRNANTYGPLETVDDSTTSAEMQIDDNEDEHEYKRARTTAVETSTLFAMISVMHDDELVETKSGEMPLILSAPAMTSSLVIDKTNKTEIEATSTLGMKFSPDNPYIETMYTIHHETYTHMADPEMEGHQMSEATEPVRDQQNMIINTGSGSGTTMAEFDKMEIESNGTIKEDKKHEPTSTYSSVLQTSNSRKRKTRVYDNTWKLPRKIGSGQN</sequence>
<dbReference type="EMBL" id="QKWP01000072">
    <property type="protein sequence ID" value="RIB28228.1"/>
    <property type="molecule type" value="Genomic_DNA"/>
</dbReference>
<evidence type="ECO:0000313" key="2">
    <source>
        <dbReference type="EMBL" id="RIB28228.1"/>
    </source>
</evidence>
<name>A0A397W1Z8_9GLOM</name>